<evidence type="ECO:0000256" key="1">
    <source>
        <dbReference type="ARBA" id="ARBA00004115"/>
    </source>
</evidence>
<feature type="domain" description="Thioredoxin" evidence="14">
    <location>
        <begin position="1"/>
        <end position="122"/>
    </location>
</feature>
<evidence type="ECO:0000256" key="12">
    <source>
        <dbReference type="SAM" id="Phobius"/>
    </source>
</evidence>
<keyword evidence="9 12" id="KW-0472">Membrane</keyword>
<dbReference type="Gene3D" id="3.40.30.10">
    <property type="entry name" value="Glutaredoxin"/>
    <property type="match status" value="1"/>
</dbReference>
<dbReference type="PANTHER" id="PTHR46107:SF3">
    <property type="entry name" value="THIOREDOXIN DOMAIN-CONTAINING PROTEIN"/>
    <property type="match status" value="1"/>
</dbReference>
<evidence type="ECO:0000256" key="7">
    <source>
        <dbReference type="ARBA" id="ARBA00022982"/>
    </source>
</evidence>
<keyword evidence="6" id="KW-0256">Endoplasmic reticulum</keyword>
<keyword evidence="8 12" id="KW-1133">Transmembrane helix</keyword>
<evidence type="ECO:0000256" key="5">
    <source>
        <dbReference type="ARBA" id="ARBA00022729"/>
    </source>
</evidence>
<dbReference type="InterPro" id="IPR036249">
    <property type="entry name" value="Thioredoxin-like_sf"/>
</dbReference>
<dbReference type="GO" id="GO:0005789">
    <property type="term" value="C:endoplasmic reticulum membrane"/>
    <property type="evidence" value="ECO:0007669"/>
    <property type="project" value="UniProtKB-SubCell"/>
</dbReference>
<proteinExistence type="predicted"/>
<feature type="transmembrane region" description="Helical" evidence="12">
    <location>
        <begin position="171"/>
        <end position="192"/>
    </location>
</feature>
<evidence type="ECO:0000313" key="16">
    <source>
        <dbReference type="Proteomes" id="UP000323011"/>
    </source>
</evidence>
<dbReference type="PANTHER" id="PTHR46107">
    <property type="entry name" value="DUMPY: SHORTER THAN WILD-TYPE"/>
    <property type="match status" value="1"/>
</dbReference>
<evidence type="ECO:0000256" key="3">
    <source>
        <dbReference type="ARBA" id="ARBA00022553"/>
    </source>
</evidence>
<evidence type="ECO:0000256" key="10">
    <source>
        <dbReference type="ARBA" id="ARBA00023157"/>
    </source>
</evidence>
<name>A0A5A8C6W6_CAFRO</name>
<evidence type="ECO:0000256" key="4">
    <source>
        <dbReference type="ARBA" id="ARBA00022692"/>
    </source>
</evidence>
<comment type="subcellular location">
    <subcellularLocation>
        <location evidence="1">Endoplasmic reticulum membrane</location>
        <topology evidence="1">Single-pass type I membrane protein</topology>
    </subcellularLocation>
</comment>
<dbReference type="Pfam" id="PF00085">
    <property type="entry name" value="Thioredoxin"/>
    <property type="match status" value="1"/>
</dbReference>
<dbReference type="AlphaFoldDB" id="A0A5A8C6W6"/>
<protein>
    <recommendedName>
        <fullName evidence="14">Thioredoxin domain-containing protein</fullName>
    </recommendedName>
</protein>
<comment type="caution">
    <text evidence="15">The sequence shown here is derived from an EMBL/GenBank/DDBJ whole genome shotgun (WGS) entry which is preliminary data.</text>
</comment>
<dbReference type="SUPFAM" id="SSF52833">
    <property type="entry name" value="Thioredoxin-like"/>
    <property type="match status" value="1"/>
</dbReference>
<evidence type="ECO:0000256" key="9">
    <source>
        <dbReference type="ARBA" id="ARBA00023136"/>
    </source>
</evidence>
<keyword evidence="5 13" id="KW-0732">Signal</keyword>
<evidence type="ECO:0000256" key="2">
    <source>
        <dbReference type="ARBA" id="ARBA00022448"/>
    </source>
</evidence>
<dbReference type="InterPro" id="IPR052454">
    <property type="entry name" value="TMX_domain-containing"/>
</dbReference>
<feature type="chain" id="PRO_5022683072" description="Thioredoxin domain-containing protein" evidence="13">
    <location>
        <begin position="20"/>
        <end position="220"/>
    </location>
</feature>
<evidence type="ECO:0000256" key="13">
    <source>
        <dbReference type="SAM" id="SignalP"/>
    </source>
</evidence>
<dbReference type="GO" id="GO:0015036">
    <property type="term" value="F:disulfide oxidoreductase activity"/>
    <property type="evidence" value="ECO:0007669"/>
    <property type="project" value="TreeGrafter"/>
</dbReference>
<dbReference type="InterPro" id="IPR017937">
    <property type="entry name" value="Thioredoxin_CS"/>
</dbReference>
<keyword evidence="7" id="KW-0249">Electron transport</keyword>
<keyword evidence="3" id="KW-0597">Phosphoprotein</keyword>
<evidence type="ECO:0000256" key="8">
    <source>
        <dbReference type="ARBA" id="ARBA00022989"/>
    </source>
</evidence>
<dbReference type="CDD" id="cd02961">
    <property type="entry name" value="PDI_a_family"/>
    <property type="match status" value="1"/>
</dbReference>
<keyword evidence="16" id="KW-1185">Reference proteome</keyword>
<keyword evidence="4 12" id="KW-0812">Transmembrane</keyword>
<evidence type="ECO:0000259" key="14">
    <source>
        <dbReference type="PROSITE" id="PS51352"/>
    </source>
</evidence>
<dbReference type="InterPro" id="IPR013766">
    <property type="entry name" value="Thioredoxin_domain"/>
</dbReference>
<dbReference type="Proteomes" id="UP000323011">
    <property type="component" value="Unassembled WGS sequence"/>
</dbReference>
<dbReference type="PROSITE" id="PS00194">
    <property type="entry name" value="THIOREDOXIN_1"/>
    <property type="match status" value="1"/>
</dbReference>
<evidence type="ECO:0000313" key="15">
    <source>
        <dbReference type="EMBL" id="KAA0147850.1"/>
    </source>
</evidence>
<keyword evidence="10" id="KW-1015">Disulfide bond</keyword>
<evidence type="ECO:0000256" key="6">
    <source>
        <dbReference type="ARBA" id="ARBA00022824"/>
    </source>
</evidence>
<reference evidence="15 16" key="1">
    <citation type="submission" date="2019-07" db="EMBL/GenBank/DDBJ databases">
        <title>Genomes of Cafeteria roenbergensis.</title>
        <authorList>
            <person name="Fischer M.G."/>
            <person name="Hackl T."/>
            <person name="Roman M."/>
        </authorList>
    </citation>
    <scope>NUCLEOTIDE SEQUENCE [LARGE SCALE GENOMIC DNA]</scope>
    <source>
        <strain evidence="15 16">BVI</strain>
    </source>
</reference>
<evidence type="ECO:0000256" key="11">
    <source>
        <dbReference type="ARBA" id="ARBA00023284"/>
    </source>
</evidence>
<dbReference type="EMBL" id="VLTN01000060">
    <property type="protein sequence ID" value="KAA0147850.1"/>
    <property type="molecule type" value="Genomic_DNA"/>
</dbReference>
<organism evidence="15 16">
    <name type="scientific">Cafeteria roenbergensis</name>
    <name type="common">Marine flagellate</name>
    <dbReference type="NCBI Taxonomy" id="33653"/>
    <lineage>
        <taxon>Eukaryota</taxon>
        <taxon>Sar</taxon>
        <taxon>Stramenopiles</taxon>
        <taxon>Bigyra</taxon>
        <taxon>Opalozoa</taxon>
        <taxon>Bicosoecida</taxon>
        <taxon>Cafeteriaceae</taxon>
        <taxon>Cafeteria</taxon>
    </lineage>
</organism>
<feature type="signal peptide" evidence="13">
    <location>
        <begin position="1"/>
        <end position="19"/>
    </location>
</feature>
<keyword evidence="11" id="KW-0676">Redox-active center</keyword>
<sequence length="220" mass="24182">MRFGIALLSVALVALSAEGKSKVHQLTTHTFNDAVSSGTWIVAFTAPWCGHCKKLKPELEKAAQLLDVNIGTVDATNNRDLAVRFGVHGYPTVFHINEDGEVRFAGVRSVQAIRSFVTTQYKHVDPMPYWTSPMNPIALAKARIVKAGMWVASFDEPIADATGIPKMGVQFAFVLLALMMVAFGVVVAAWLCSTQGKPRYRDFYRQYAALGEGGRRPHQD</sequence>
<accession>A0A5A8C6W6</accession>
<gene>
    <name evidence="15" type="ORF">FNF29_07064</name>
</gene>
<dbReference type="PROSITE" id="PS51352">
    <property type="entry name" value="THIOREDOXIN_2"/>
    <property type="match status" value="1"/>
</dbReference>
<keyword evidence="2" id="KW-0813">Transport</keyword>